<protein>
    <submittedName>
        <fullName evidence="3">XRE family transcriptional regulator</fullName>
    </submittedName>
</protein>
<dbReference type="PROSITE" id="PS50943">
    <property type="entry name" value="HTH_CROC1"/>
    <property type="match status" value="1"/>
</dbReference>
<dbReference type="AlphaFoldDB" id="A0A2K9MI06"/>
<feature type="domain" description="HTH cro/C1-type" evidence="2">
    <location>
        <begin position="26"/>
        <end position="80"/>
    </location>
</feature>
<dbReference type="SUPFAM" id="SSF47413">
    <property type="entry name" value="lambda repressor-like DNA-binding domains"/>
    <property type="match status" value="1"/>
</dbReference>
<dbReference type="RefSeq" id="WP_101500001.1">
    <property type="nucleotide sequence ID" value="NZ_CP025583.1"/>
</dbReference>
<dbReference type="Pfam" id="PF01381">
    <property type="entry name" value="HTH_3"/>
    <property type="match status" value="1"/>
</dbReference>
<reference evidence="4" key="1">
    <citation type="submission" date="2017-12" db="EMBL/GenBank/DDBJ databases">
        <title>Genomic analysis of Paracoccus sp. CBA4604.</title>
        <authorList>
            <person name="Roh S.W."/>
            <person name="Kim J.Y."/>
            <person name="Kim J.S."/>
        </authorList>
    </citation>
    <scope>NUCLEOTIDE SEQUENCE [LARGE SCALE GENOMIC DNA]</scope>
    <source>
        <strain evidence="4">CBA4604</strain>
    </source>
</reference>
<sequence length="430" mass="46558">MSQPRIPEPAASPGPAPQRVPPGSHIRERRLSLGRAQADVARAAGISPAYLNLIEHDRRNLTPAIRARLAEVLDISETELEAGREQAVLSGLRVAAAEAPPDLQPPPEVARIAEFAARLPGWAALLVALSERAAAQSRRLADLSERMTRNPYLLDTLHEVLSATTSLRSTASILVQEPRMEDQWRERFHGNLDQDSRRLAVTAQALVAYLDGFEHDTGLMTPQEEFDDWIAQGRPDGGPVSDAARDLAQRWLAQEARDRQDCPDALLAEMVGGDPDPDPLRLAMQHNLAPDLVLRRLGLTEAASGLMVCDGAGKPIFRRAARGMAARTQGDPCGMLPLFEALGQPGTPVLRVIETETGLRFRALALATRQPAWGAAGPMLSRAVMLLRPVPEAEQDAIPHTPPVPVGPTCRICPRPDCPARQVASILHSG</sequence>
<proteinExistence type="predicted"/>
<dbReference type="Gene3D" id="1.10.260.40">
    <property type="entry name" value="lambda repressor-like DNA-binding domains"/>
    <property type="match status" value="1"/>
</dbReference>
<dbReference type="EMBL" id="CP025583">
    <property type="protein sequence ID" value="AUM74656.1"/>
    <property type="molecule type" value="Genomic_DNA"/>
</dbReference>
<dbReference type="Proteomes" id="UP000234882">
    <property type="component" value="Chromosome"/>
</dbReference>
<evidence type="ECO:0000256" key="1">
    <source>
        <dbReference type="SAM" id="MobiDB-lite"/>
    </source>
</evidence>
<evidence type="ECO:0000313" key="3">
    <source>
        <dbReference type="EMBL" id="AUM74656.1"/>
    </source>
</evidence>
<accession>A0A2K9MI06</accession>
<feature type="region of interest" description="Disordered" evidence="1">
    <location>
        <begin position="1"/>
        <end position="25"/>
    </location>
</feature>
<dbReference type="GO" id="GO:0003677">
    <property type="term" value="F:DNA binding"/>
    <property type="evidence" value="ECO:0007669"/>
    <property type="project" value="InterPro"/>
</dbReference>
<dbReference type="CDD" id="cd00093">
    <property type="entry name" value="HTH_XRE"/>
    <property type="match status" value="1"/>
</dbReference>
<dbReference type="SMART" id="SM00530">
    <property type="entry name" value="HTH_XRE"/>
    <property type="match status" value="1"/>
</dbReference>
<evidence type="ECO:0000259" key="2">
    <source>
        <dbReference type="PROSITE" id="PS50943"/>
    </source>
</evidence>
<dbReference type="InterPro" id="IPR010982">
    <property type="entry name" value="Lambda_DNA-bd_dom_sf"/>
</dbReference>
<keyword evidence="4" id="KW-1185">Reference proteome</keyword>
<organism evidence="3 4">
    <name type="scientific">Paracoccus jeotgali</name>
    <dbReference type="NCBI Taxonomy" id="2065379"/>
    <lineage>
        <taxon>Bacteria</taxon>
        <taxon>Pseudomonadati</taxon>
        <taxon>Pseudomonadota</taxon>
        <taxon>Alphaproteobacteria</taxon>
        <taxon>Rhodobacterales</taxon>
        <taxon>Paracoccaceae</taxon>
        <taxon>Paracoccus</taxon>
    </lineage>
</organism>
<feature type="compositionally biased region" description="Pro residues" evidence="1">
    <location>
        <begin position="1"/>
        <end position="20"/>
    </location>
</feature>
<dbReference type="InterPro" id="IPR001387">
    <property type="entry name" value="Cro/C1-type_HTH"/>
</dbReference>
<dbReference type="InterPro" id="IPR018653">
    <property type="entry name" value="ScfR_C"/>
</dbReference>
<dbReference type="KEGG" id="paru:CYR75_10525"/>
<gene>
    <name evidence="3" type="ORF">CYR75_10525</name>
</gene>
<evidence type="ECO:0000313" key="4">
    <source>
        <dbReference type="Proteomes" id="UP000234882"/>
    </source>
</evidence>
<dbReference type="Pfam" id="PF09856">
    <property type="entry name" value="ScfRs"/>
    <property type="match status" value="1"/>
</dbReference>
<dbReference type="OrthoDB" id="7790108at2"/>
<name>A0A2K9MI06_9RHOB</name>